<protein>
    <recommendedName>
        <fullName evidence="3">Exocyst subunit Exo70 family protein</fullName>
    </recommendedName>
</protein>
<keyword evidence="3" id="KW-0268">Exocytosis</keyword>
<dbReference type="AlphaFoldDB" id="A0A8T0TQI7"/>
<comment type="function">
    <text evidence="3">Component of the exocyst complex.</text>
</comment>
<comment type="similarity">
    <text evidence="1 3">Belongs to the EXO70 family.</text>
</comment>
<comment type="caution">
    <text evidence="5">The sequence shown here is derived from an EMBL/GenBank/DDBJ whole genome shotgun (WGS) entry which is preliminary data.</text>
</comment>
<dbReference type="GO" id="GO:0000145">
    <property type="term" value="C:exocyst"/>
    <property type="evidence" value="ECO:0007669"/>
    <property type="project" value="InterPro"/>
</dbReference>
<keyword evidence="3" id="KW-0653">Protein transport</keyword>
<evidence type="ECO:0000256" key="3">
    <source>
        <dbReference type="RuleBase" id="RU365026"/>
    </source>
</evidence>
<keyword evidence="2 3" id="KW-0813">Transport</keyword>
<dbReference type="InterPro" id="IPR046364">
    <property type="entry name" value="Exo70_C"/>
</dbReference>
<dbReference type="EMBL" id="CM029043">
    <property type="protein sequence ID" value="KAG2614322.1"/>
    <property type="molecule type" value="Genomic_DNA"/>
</dbReference>
<proteinExistence type="inferred from homology"/>
<name>A0A8T0TQI7_PANVG</name>
<evidence type="ECO:0000259" key="4">
    <source>
        <dbReference type="Pfam" id="PF03081"/>
    </source>
</evidence>
<evidence type="ECO:0000313" key="5">
    <source>
        <dbReference type="EMBL" id="KAG2614322.1"/>
    </source>
</evidence>
<dbReference type="GO" id="GO:0006887">
    <property type="term" value="P:exocytosis"/>
    <property type="evidence" value="ECO:0007669"/>
    <property type="project" value="UniProtKB-KW"/>
</dbReference>
<reference evidence="5 6" key="1">
    <citation type="submission" date="2020-05" db="EMBL/GenBank/DDBJ databases">
        <title>WGS assembly of Panicum virgatum.</title>
        <authorList>
            <person name="Lovell J.T."/>
            <person name="Jenkins J."/>
            <person name="Shu S."/>
            <person name="Juenger T.E."/>
            <person name="Schmutz J."/>
        </authorList>
    </citation>
    <scope>NUCLEOTIDE SEQUENCE [LARGE SCALE GENOMIC DNA]</scope>
    <source>
        <strain evidence="6">cv. AP13</strain>
    </source>
</reference>
<evidence type="ECO:0000256" key="1">
    <source>
        <dbReference type="ARBA" id="ARBA00006756"/>
    </source>
</evidence>
<dbReference type="InterPro" id="IPR004140">
    <property type="entry name" value="Exo70"/>
</dbReference>
<dbReference type="Proteomes" id="UP000823388">
    <property type="component" value="Chromosome 4K"/>
</dbReference>
<evidence type="ECO:0000313" key="6">
    <source>
        <dbReference type="Proteomes" id="UP000823388"/>
    </source>
</evidence>
<sequence length="275" mass="31431">MASERILPSLSSSSPCIESTDGMMGLGEHLSTELTKLDEAIWDTMVDIRTGTLAWMQDNGSSSDIHRVTHSIISYTKVLWANYRSLNRILDGAYLRGKFKPDNQSVSHLTNLIMEMVRSTEDQLARKSQSWFPDESLWFLFLINNAYFMLQQLQTIWCLAGFPMPILTRRIDDYINGYLSVSWVPVLRCLRDPATPCCFARTSSPLTKLESTFHKTCATQKLWKVPDPDMRKRMRKAIAEKVIPVFTQFLEDNSVSTPGFTPKKLEEMLGELFEG</sequence>
<feature type="domain" description="Exocyst complex subunit Exo70 C-terminal" evidence="4">
    <location>
        <begin position="27"/>
        <end position="270"/>
    </location>
</feature>
<keyword evidence="6" id="KW-1185">Reference proteome</keyword>
<evidence type="ECO:0000256" key="2">
    <source>
        <dbReference type="ARBA" id="ARBA00022448"/>
    </source>
</evidence>
<dbReference type="PANTHER" id="PTHR12542">
    <property type="entry name" value="EXOCYST COMPLEX PROTEIN EXO70"/>
    <property type="match status" value="1"/>
</dbReference>
<dbReference type="PANTHER" id="PTHR12542:SF117">
    <property type="entry name" value="EXOCYST SUBUNIT EXO70 FAMILY PROTEIN"/>
    <property type="match status" value="1"/>
</dbReference>
<dbReference type="Pfam" id="PF03081">
    <property type="entry name" value="Exo70_C"/>
    <property type="match status" value="1"/>
</dbReference>
<dbReference type="SUPFAM" id="SSF74788">
    <property type="entry name" value="Cullin repeat-like"/>
    <property type="match status" value="1"/>
</dbReference>
<dbReference type="GO" id="GO:0005546">
    <property type="term" value="F:phosphatidylinositol-4,5-bisphosphate binding"/>
    <property type="evidence" value="ECO:0007669"/>
    <property type="project" value="InterPro"/>
</dbReference>
<dbReference type="InterPro" id="IPR016159">
    <property type="entry name" value="Cullin_repeat-like_dom_sf"/>
</dbReference>
<organism evidence="5 6">
    <name type="scientific">Panicum virgatum</name>
    <name type="common">Blackwell switchgrass</name>
    <dbReference type="NCBI Taxonomy" id="38727"/>
    <lineage>
        <taxon>Eukaryota</taxon>
        <taxon>Viridiplantae</taxon>
        <taxon>Streptophyta</taxon>
        <taxon>Embryophyta</taxon>
        <taxon>Tracheophyta</taxon>
        <taxon>Spermatophyta</taxon>
        <taxon>Magnoliopsida</taxon>
        <taxon>Liliopsida</taxon>
        <taxon>Poales</taxon>
        <taxon>Poaceae</taxon>
        <taxon>PACMAD clade</taxon>
        <taxon>Panicoideae</taxon>
        <taxon>Panicodae</taxon>
        <taxon>Paniceae</taxon>
        <taxon>Panicinae</taxon>
        <taxon>Panicum</taxon>
        <taxon>Panicum sect. Hiantes</taxon>
    </lineage>
</organism>
<dbReference type="Gene3D" id="1.20.1280.170">
    <property type="entry name" value="Exocyst complex component Exo70"/>
    <property type="match status" value="1"/>
</dbReference>
<dbReference type="GO" id="GO:0015031">
    <property type="term" value="P:protein transport"/>
    <property type="evidence" value="ECO:0007669"/>
    <property type="project" value="UniProtKB-KW"/>
</dbReference>
<accession>A0A8T0TQI7</accession>
<gene>
    <name evidence="5" type="ORF">PVAP13_4KG382103</name>
</gene>